<dbReference type="SUPFAM" id="SSF103657">
    <property type="entry name" value="BAR/IMD domain-like"/>
    <property type="match status" value="1"/>
</dbReference>
<dbReference type="RefSeq" id="XP_039473279.1">
    <property type="nucleotide sequence ID" value="XM_039617345.1"/>
</dbReference>
<evidence type="ECO:0000256" key="1">
    <source>
        <dbReference type="ARBA" id="ARBA00010883"/>
    </source>
</evidence>
<keyword evidence="4" id="KW-0175">Coiled coil</keyword>
<reference evidence="6" key="2">
    <citation type="submission" date="2025-09" db="UniProtKB">
        <authorList>
            <consortium name="Ensembl"/>
        </authorList>
    </citation>
    <scope>IDENTIFICATION</scope>
</reference>
<dbReference type="SUPFAM" id="SSF64268">
    <property type="entry name" value="PX domain"/>
    <property type="match status" value="1"/>
</dbReference>
<reference evidence="6" key="1">
    <citation type="submission" date="2025-08" db="UniProtKB">
        <authorList>
            <consortium name="Ensembl"/>
        </authorList>
    </citation>
    <scope>IDENTIFICATION</scope>
</reference>
<keyword evidence="3" id="KW-0653">Protein transport</keyword>
<dbReference type="GO" id="GO:0000422">
    <property type="term" value="P:autophagy of mitochondrion"/>
    <property type="evidence" value="ECO:0007669"/>
    <property type="project" value="TreeGrafter"/>
</dbReference>
<dbReference type="GO" id="GO:0000407">
    <property type="term" value="C:phagophore assembly site"/>
    <property type="evidence" value="ECO:0007669"/>
    <property type="project" value="TreeGrafter"/>
</dbReference>
<evidence type="ECO:0000256" key="2">
    <source>
        <dbReference type="ARBA" id="ARBA00022448"/>
    </source>
</evidence>
<dbReference type="GO" id="GO:0032456">
    <property type="term" value="P:endocytic recycling"/>
    <property type="evidence" value="ECO:0007669"/>
    <property type="project" value="TreeGrafter"/>
</dbReference>
<comment type="similarity">
    <text evidence="1">Belongs to the sorting nexin family.</text>
</comment>
<dbReference type="SMART" id="SM00312">
    <property type="entry name" value="PX"/>
    <property type="match status" value="1"/>
</dbReference>
<keyword evidence="7" id="KW-1185">Reference proteome</keyword>
<dbReference type="Pfam" id="PF00787">
    <property type="entry name" value="PX"/>
    <property type="match status" value="1"/>
</dbReference>
<evidence type="ECO:0000256" key="4">
    <source>
        <dbReference type="SAM" id="Coils"/>
    </source>
</evidence>
<evidence type="ECO:0000313" key="6">
    <source>
        <dbReference type="Ensembl" id="ENSOABP00000021891.2"/>
    </source>
</evidence>
<dbReference type="PROSITE" id="PS50195">
    <property type="entry name" value="PX"/>
    <property type="match status" value="1"/>
</dbReference>
<evidence type="ECO:0000313" key="7">
    <source>
        <dbReference type="Proteomes" id="UP000472276"/>
    </source>
</evidence>
<proteinExistence type="inferred from homology"/>
<keyword evidence="2" id="KW-0813">Transport</keyword>
<dbReference type="OMA" id="LHYYEEC"/>
<feature type="domain" description="PX" evidence="5">
    <location>
        <begin position="142"/>
        <end position="263"/>
    </location>
</feature>
<dbReference type="InterPro" id="IPR036871">
    <property type="entry name" value="PX_dom_sf"/>
</dbReference>
<dbReference type="KEGG" id="oau:116334540"/>
<dbReference type="GO" id="GO:0061709">
    <property type="term" value="P:reticulophagy"/>
    <property type="evidence" value="ECO:0007669"/>
    <property type="project" value="TreeGrafter"/>
</dbReference>
<feature type="coiled-coil region" evidence="4">
    <location>
        <begin position="391"/>
        <end position="439"/>
    </location>
</feature>
<gene>
    <name evidence="6" type="primary">snx7</name>
</gene>
<dbReference type="InterPro" id="IPR027267">
    <property type="entry name" value="AH/BAR_dom_sf"/>
</dbReference>
<organism evidence="6 7">
    <name type="scientific">Oreochromis aureus</name>
    <name type="common">Israeli tilapia</name>
    <name type="synonym">Chromis aureus</name>
    <dbReference type="NCBI Taxonomy" id="47969"/>
    <lineage>
        <taxon>Eukaryota</taxon>
        <taxon>Metazoa</taxon>
        <taxon>Chordata</taxon>
        <taxon>Craniata</taxon>
        <taxon>Vertebrata</taxon>
        <taxon>Euteleostomi</taxon>
        <taxon>Actinopterygii</taxon>
        <taxon>Neopterygii</taxon>
        <taxon>Teleostei</taxon>
        <taxon>Neoteleostei</taxon>
        <taxon>Acanthomorphata</taxon>
        <taxon>Ovalentaria</taxon>
        <taxon>Cichlomorphae</taxon>
        <taxon>Cichliformes</taxon>
        <taxon>Cichlidae</taxon>
        <taxon>African cichlids</taxon>
        <taxon>Pseudocrenilabrinae</taxon>
        <taxon>Oreochromini</taxon>
        <taxon>Oreochromis</taxon>
    </lineage>
</organism>
<dbReference type="GeneID" id="116334540"/>
<accession>A0A668T6E3</accession>
<dbReference type="GO" id="GO:0005769">
    <property type="term" value="C:early endosome"/>
    <property type="evidence" value="ECO:0007669"/>
    <property type="project" value="TreeGrafter"/>
</dbReference>
<protein>
    <recommendedName>
        <fullName evidence="5">PX domain-containing protein</fullName>
    </recommendedName>
</protein>
<dbReference type="PANTHER" id="PTHR45949">
    <property type="entry name" value="SORTING NEXIN-4"/>
    <property type="match status" value="1"/>
</dbReference>
<dbReference type="CTD" id="51375"/>
<name>A0A668T6E3_OREAU</name>
<evidence type="ECO:0000256" key="3">
    <source>
        <dbReference type="ARBA" id="ARBA00022927"/>
    </source>
</evidence>
<dbReference type="Gene3D" id="3.30.1520.10">
    <property type="entry name" value="Phox-like domain"/>
    <property type="match status" value="1"/>
</dbReference>
<dbReference type="GO" id="GO:0034727">
    <property type="term" value="P:piecemeal microautophagy of the nucleus"/>
    <property type="evidence" value="ECO:0007669"/>
    <property type="project" value="TreeGrafter"/>
</dbReference>
<dbReference type="GO" id="GO:0015031">
    <property type="term" value="P:protein transport"/>
    <property type="evidence" value="ECO:0007669"/>
    <property type="project" value="UniProtKB-KW"/>
</dbReference>
<dbReference type="InterPro" id="IPR001683">
    <property type="entry name" value="PX_dom"/>
</dbReference>
<dbReference type="Proteomes" id="UP000472276">
    <property type="component" value="Unassembled WGS sequence"/>
</dbReference>
<dbReference type="Gene3D" id="1.20.1270.60">
    <property type="entry name" value="Arfaptin homology (AH) domain/BAR domain"/>
    <property type="match status" value="1"/>
</dbReference>
<sequence length="496" mass="58132">MRQHMYTQHFGRKTRTLANTQLYCEQQRRFRAKSNVTDRSFYFEIRYRKWHPRRASECGCCVELRWKFVFSKSPELRAMSGHTVPADFSEHMLDLDEDEDLEVFTKNTSLPDGSPMPNSPSSMVNQYRLEDDDEGQEVANTKDIFVTVDHPESQVTAIETFVLYRVVTRTTRSDFDSSEYEVRRRYQDFVWLRSKLEEKHPTLIVHPLPEKFVMKGMVERFNDDFIETRRRALHRFLNKISEHPILSYSQHFQVFLTAQDLAPHRKQGPGFLSRMGETVRAVANSVRGLKSRPEEFAVMQEYVDDFSNKMCCMDKVTQRIVKEQREYVDELKQYSPTYARWGELEEDLTEPLKGMASCVVQCSKEAEEHIQHLSEVLVPALHEYVLCAETLKAVMRRRDNIQAEFEAKNEALLTRKVEQEALQEEVDVLADRMEQANNSLKGDWLRWQRSMKTDLRSAFISAAEKNVEYYEKCLAVWESFLVSQRADSSGGQEDVA</sequence>
<dbReference type="PANTHER" id="PTHR45949:SF3">
    <property type="entry name" value="SORTING NEXIN-7"/>
    <property type="match status" value="1"/>
</dbReference>
<dbReference type="GO" id="GO:0035091">
    <property type="term" value="F:phosphatidylinositol binding"/>
    <property type="evidence" value="ECO:0007669"/>
    <property type="project" value="InterPro"/>
</dbReference>
<evidence type="ECO:0000259" key="5">
    <source>
        <dbReference type="PROSITE" id="PS50195"/>
    </source>
</evidence>
<dbReference type="AlphaFoldDB" id="A0A668T6E3"/>
<dbReference type="Ensembl" id="ENSOABT00000022535.2">
    <property type="protein sequence ID" value="ENSOABP00000021891.2"/>
    <property type="gene ID" value="ENSOABG00000010375.2"/>
</dbReference>